<evidence type="ECO:0000256" key="2">
    <source>
        <dbReference type="ARBA" id="ARBA00023002"/>
    </source>
</evidence>
<dbReference type="InterPro" id="IPR051122">
    <property type="entry name" value="SDR_DHRS6-like"/>
</dbReference>
<dbReference type="OrthoDB" id="9806974at2"/>
<dbReference type="PANTHER" id="PTHR43477:SF1">
    <property type="entry name" value="DIHYDROANTICAPSIN 7-DEHYDROGENASE"/>
    <property type="match status" value="1"/>
</dbReference>
<dbReference type="GO" id="GO:0016491">
    <property type="term" value="F:oxidoreductase activity"/>
    <property type="evidence" value="ECO:0007669"/>
    <property type="project" value="UniProtKB-KW"/>
</dbReference>
<evidence type="ECO:0000313" key="3">
    <source>
        <dbReference type="EMBL" id="SNT52208.1"/>
    </source>
</evidence>
<dbReference type="PRINTS" id="PR00081">
    <property type="entry name" value="GDHRDH"/>
</dbReference>
<keyword evidence="4" id="KW-1185">Reference proteome</keyword>
<name>A0A239ND76_9ACTN</name>
<dbReference type="Pfam" id="PF13561">
    <property type="entry name" value="adh_short_C2"/>
    <property type="match status" value="1"/>
</dbReference>
<dbReference type="InterPro" id="IPR002347">
    <property type="entry name" value="SDR_fam"/>
</dbReference>
<reference evidence="3 4" key="1">
    <citation type="submission" date="2017-06" db="EMBL/GenBank/DDBJ databases">
        <authorList>
            <person name="Kim H.J."/>
            <person name="Triplett B.A."/>
        </authorList>
    </citation>
    <scope>NUCLEOTIDE SEQUENCE [LARGE SCALE GENOMIC DNA]</scope>
    <source>
        <strain evidence="3 4">CGMCC 4.1858</strain>
    </source>
</reference>
<dbReference type="CDD" id="cd05233">
    <property type="entry name" value="SDR_c"/>
    <property type="match status" value="1"/>
</dbReference>
<organism evidence="3 4">
    <name type="scientific">Actinacidiphila glaucinigra</name>
    <dbReference type="NCBI Taxonomy" id="235986"/>
    <lineage>
        <taxon>Bacteria</taxon>
        <taxon>Bacillati</taxon>
        <taxon>Actinomycetota</taxon>
        <taxon>Actinomycetes</taxon>
        <taxon>Kitasatosporales</taxon>
        <taxon>Streptomycetaceae</taxon>
        <taxon>Actinacidiphila</taxon>
    </lineage>
</organism>
<accession>A0A239ND76</accession>
<sequence>MSTVLVVGATQGTGRALAAEYARRGADVLITGRTRERATTVAEELAKETGGTVTGLALDLSRPAEIEAALASVRHVDRVALVGMVRDMNTARAYDVATATTLATTKIVGYTAVVTTLYPRMSADASVLLFGGMAKDFPYPGSTTLTAVNAAVQGLVRTLSVELAPVRVNSLHPWAIVDSPFVVDNEQLQDGARKMTLTGRLATMADIVDGCLFLLENPMANGIDLTLNGGIA</sequence>
<keyword evidence="2" id="KW-0560">Oxidoreductase</keyword>
<protein>
    <submittedName>
        <fullName evidence="3">Short-chain dehydrogenase</fullName>
    </submittedName>
</protein>
<evidence type="ECO:0000256" key="1">
    <source>
        <dbReference type="ARBA" id="ARBA00006484"/>
    </source>
</evidence>
<dbReference type="EMBL" id="FZOF01000033">
    <property type="protein sequence ID" value="SNT52208.1"/>
    <property type="molecule type" value="Genomic_DNA"/>
</dbReference>
<evidence type="ECO:0000313" key="4">
    <source>
        <dbReference type="Proteomes" id="UP000198280"/>
    </source>
</evidence>
<dbReference type="PANTHER" id="PTHR43477">
    <property type="entry name" value="DIHYDROANTICAPSIN 7-DEHYDROGENASE"/>
    <property type="match status" value="1"/>
</dbReference>
<dbReference type="SUPFAM" id="SSF51735">
    <property type="entry name" value="NAD(P)-binding Rossmann-fold domains"/>
    <property type="match status" value="1"/>
</dbReference>
<comment type="similarity">
    <text evidence="1">Belongs to the short-chain dehydrogenases/reductases (SDR) family.</text>
</comment>
<dbReference type="AlphaFoldDB" id="A0A239ND76"/>
<dbReference type="RefSeq" id="WP_089228559.1">
    <property type="nucleotide sequence ID" value="NZ_FZOF01000033.1"/>
</dbReference>
<dbReference type="Proteomes" id="UP000198280">
    <property type="component" value="Unassembled WGS sequence"/>
</dbReference>
<dbReference type="Gene3D" id="3.40.50.720">
    <property type="entry name" value="NAD(P)-binding Rossmann-like Domain"/>
    <property type="match status" value="1"/>
</dbReference>
<proteinExistence type="inferred from homology"/>
<dbReference type="InterPro" id="IPR036291">
    <property type="entry name" value="NAD(P)-bd_dom_sf"/>
</dbReference>
<gene>
    <name evidence="3" type="ORF">SAMN05216252_13382</name>
</gene>